<dbReference type="InterPro" id="IPR036291">
    <property type="entry name" value="NAD(P)-bd_dom_sf"/>
</dbReference>
<organism evidence="2 3">
    <name type="scientific">Phenylobacterium deserti</name>
    <dbReference type="NCBI Taxonomy" id="1914756"/>
    <lineage>
        <taxon>Bacteria</taxon>
        <taxon>Pseudomonadati</taxon>
        <taxon>Pseudomonadota</taxon>
        <taxon>Alphaproteobacteria</taxon>
        <taxon>Caulobacterales</taxon>
        <taxon>Caulobacteraceae</taxon>
        <taxon>Phenylobacterium</taxon>
    </lineage>
</organism>
<dbReference type="CDD" id="cd08241">
    <property type="entry name" value="QOR1"/>
    <property type="match status" value="1"/>
</dbReference>
<dbReference type="SUPFAM" id="SSF50129">
    <property type="entry name" value="GroES-like"/>
    <property type="match status" value="1"/>
</dbReference>
<dbReference type="EMBL" id="QFYR01000001">
    <property type="protein sequence ID" value="RAK57377.1"/>
    <property type="molecule type" value="Genomic_DNA"/>
</dbReference>
<reference evidence="3" key="1">
    <citation type="submission" date="2018-05" db="EMBL/GenBank/DDBJ databases">
        <authorList>
            <person name="Li X."/>
        </authorList>
    </citation>
    <scope>NUCLEOTIDE SEQUENCE [LARGE SCALE GENOMIC DNA]</scope>
    <source>
        <strain evidence="3">YIM 73061</strain>
    </source>
</reference>
<dbReference type="RefSeq" id="WP_111513829.1">
    <property type="nucleotide sequence ID" value="NZ_QFYR01000001.1"/>
</dbReference>
<dbReference type="Gene3D" id="3.90.180.10">
    <property type="entry name" value="Medium-chain alcohol dehydrogenases, catalytic domain"/>
    <property type="match status" value="1"/>
</dbReference>
<feature type="domain" description="Enoyl reductase (ER)" evidence="1">
    <location>
        <begin position="10"/>
        <end position="330"/>
    </location>
</feature>
<dbReference type="GO" id="GO:0016491">
    <property type="term" value="F:oxidoreductase activity"/>
    <property type="evidence" value="ECO:0007669"/>
    <property type="project" value="InterPro"/>
</dbReference>
<comment type="caution">
    <text evidence="2">The sequence shown here is derived from an EMBL/GenBank/DDBJ whole genome shotgun (WGS) entry which is preliminary data.</text>
</comment>
<evidence type="ECO:0000313" key="3">
    <source>
        <dbReference type="Proteomes" id="UP000249725"/>
    </source>
</evidence>
<sequence>MKALLSRQVGGPETLALEELPTPEAGKGQALIEVRACGVNFPDVLIIEDKYQFKPERPFAPGGEISGVVRAVGEGVTHVAPGDRVLGSTGWGGMAQMAAIDASRLVKIPDAMPFDEAAAFIMTYGTSYHALKDRAQLQAGQTLMVLGAAGGVGLAAIELAKAMGAKVIAAASSEEKVELCKRHGADAGVVYGRGPFDKDASKQLGELFKQASGPNGADVIYDAVGGGYAEPALRSIAWEGKYLVVGFAAGDIPKIPLNLALLKGCEIVGVFWGAWVARNPDKHAQAVGELLELYAAGKIKPFVSERFPLEKGAEAIAHLASRQAMGKVVVTMGEGQG</sequence>
<evidence type="ECO:0000259" key="1">
    <source>
        <dbReference type="SMART" id="SM00829"/>
    </source>
</evidence>
<dbReference type="InterPro" id="IPR013149">
    <property type="entry name" value="ADH-like_C"/>
</dbReference>
<dbReference type="Pfam" id="PF08240">
    <property type="entry name" value="ADH_N"/>
    <property type="match status" value="1"/>
</dbReference>
<accession>A0A328ARW4</accession>
<dbReference type="InterPro" id="IPR013154">
    <property type="entry name" value="ADH-like_N"/>
</dbReference>
<dbReference type="InterPro" id="IPR020843">
    <property type="entry name" value="ER"/>
</dbReference>
<dbReference type="AlphaFoldDB" id="A0A328ARW4"/>
<protein>
    <submittedName>
        <fullName evidence="2">NADPH:quinone oxidoreductase family protein</fullName>
    </submittedName>
</protein>
<dbReference type="SMART" id="SM00829">
    <property type="entry name" value="PKS_ER"/>
    <property type="match status" value="1"/>
</dbReference>
<dbReference type="SUPFAM" id="SSF51735">
    <property type="entry name" value="NAD(P)-binding Rossmann-fold domains"/>
    <property type="match status" value="1"/>
</dbReference>
<dbReference type="Proteomes" id="UP000249725">
    <property type="component" value="Unassembled WGS sequence"/>
</dbReference>
<dbReference type="PANTHER" id="PTHR43677:SF4">
    <property type="entry name" value="QUINONE OXIDOREDUCTASE-LIKE PROTEIN 2"/>
    <property type="match status" value="1"/>
</dbReference>
<evidence type="ECO:0000313" key="2">
    <source>
        <dbReference type="EMBL" id="RAK57377.1"/>
    </source>
</evidence>
<keyword evidence="3" id="KW-1185">Reference proteome</keyword>
<gene>
    <name evidence="2" type="ORF">DJ018_05395</name>
</gene>
<dbReference type="OrthoDB" id="4190732at2"/>
<proteinExistence type="predicted"/>
<dbReference type="InterPro" id="IPR011032">
    <property type="entry name" value="GroES-like_sf"/>
</dbReference>
<dbReference type="Pfam" id="PF00107">
    <property type="entry name" value="ADH_zinc_N"/>
    <property type="match status" value="1"/>
</dbReference>
<dbReference type="PANTHER" id="PTHR43677">
    <property type="entry name" value="SHORT-CHAIN DEHYDROGENASE/REDUCTASE"/>
    <property type="match status" value="1"/>
</dbReference>
<name>A0A328ARW4_9CAUL</name>
<dbReference type="Gene3D" id="3.40.50.720">
    <property type="entry name" value="NAD(P)-binding Rossmann-like Domain"/>
    <property type="match status" value="1"/>
</dbReference>
<dbReference type="InterPro" id="IPR051397">
    <property type="entry name" value="Zn-ADH-like_protein"/>
</dbReference>